<dbReference type="InterPro" id="IPR000462">
    <property type="entry name" value="CDP-OH_P_trans"/>
</dbReference>
<evidence type="ECO:0000313" key="3">
    <source>
        <dbReference type="Proteomes" id="UP001304419"/>
    </source>
</evidence>
<evidence type="ECO:0000313" key="2">
    <source>
        <dbReference type="EMBL" id="WOX30039.1"/>
    </source>
</evidence>
<keyword evidence="1" id="KW-0812">Transmembrane</keyword>
<organism evidence="2 3">
    <name type="scientific">Pseudoalteromonas maricaloris</name>
    <dbReference type="NCBI Taxonomy" id="184924"/>
    <lineage>
        <taxon>Bacteria</taxon>
        <taxon>Pseudomonadati</taxon>
        <taxon>Pseudomonadota</taxon>
        <taxon>Gammaproteobacteria</taxon>
        <taxon>Alteromonadales</taxon>
        <taxon>Pseudoalteromonadaceae</taxon>
        <taxon>Pseudoalteromonas</taxon>
    </lineage>
</organism>
<dbReference type="InterPro" id="IPR043130">
    <property type="entry name" value="CDP-OH_PTrfase_TM_dom"/>
</dbReference>
<dbReference type="Gene3D" id="1.20.120.1760">
    <property type="match status" value="1"/>
</dbReference>
<feature type="transmembrane region" description="Helical" evidence="1">
    <location>
        <begin position="35"/>
        <end position="55"/>
    </location>
</feature>
<dbReference type="EC" id="2.7.8.-" evidence="2"/>
<protein>
    <submittedName>
        <fullName evidence="2">CDP-alcohol phosphatidyltransferase family protein</fullName>
        <ecNumber evidence="2">2.7.8.-</ecNumber>
    </submittedName>
</protein>
<gene>
    <name evidence="2" type="ORF">R5H13_07155</name>
</gene>
<dbReference type="GO" id="GO:0016740">
    <property type="term" value="F:transferase activity"/>
    <property type="evidence" value="ECO:0007669"/>
    <property type="project" value="UniProtKB-KW"/>
</dbReference>
<dbReference type="Proteomes" id="UP001304419">
    <property type="component" value="Chromosome 1"/>
</dbReference>
<keyword evidence="1" id="KW-1133">Transmembrane helix</keyword>
<sequence>MEDKSSRRPLKVRSSTYAQRVAKWLSNKNITPNTISLLSVLFAACSAICLVLLPLSSGPLIWLLPLLAATCIQFRLLCNLFDGMVAMEGGKSTASGELFNDMPDRFADAFVIVAVGYALPQFSYAVDIAWCAAILAIMTAYVRTLATSTGAPANFCGPMAKQHRMALLTFACIFTAIEPLFWQQGAVLYTSLLIISVGSFITVCKRAILAYQYLEDKHDV</sequence>
<name>A0ABZ0MF65_9GAMM</name>
<dbReference type="Pfam" id="PF01066">
    <property type="entry name" value="CDP-OH_P_transf"/>
    <property type="match status" value="1"/>
</dbReference>
<evidence type="ECO:0000256" key="1">
    <source>
        <dbReference type="SAM" id="Phobius"/>
    </source>
</evidence>
<feature type="transmembrane region" description="Helical" evidence="1">
    <location>
        <begin position="125"/>
        <end position="144"/>
    </location>
</feature>
<keyword evidence="2" id="KW-0808">Transferase</keyword>
<keyword evidence="3" id="KW-1185">Reference proteome</keyword>
<dbReference type="RefSeq" id="WP_193521521.1">
    <property type="nucleotide sequence ID" value="NZ_CBCSDF010000002.1"/>
</dbReference>
<dbReference type="EMBL" id="CP137578">
    <property type="protein sequence ID" value="WOX30039.1"/>
    <property type="molecule type" value="Genomic_DNA"/>
</dbReference>
<keyword evidence="1" id="KW-0472">Membrane</keyword>
<feature type="transmembrane region" description="Helical" evidence="1">
    <location>
        <begin position="188"/>
        <end position="208"/>
    </location>
</feature>
<feature type="transmembrane region" description="Helical" evidence="1">
    <location>
        <begin position="165"/>
        <end position="182"/>
    </location>
</feature>
<accession>A0ABZ0MF65</accession>
<reference evidence="2 3" key="1">
    <citation type="submission" date="2023-10" db="EMBL/GenBank/DDBJ databases">
        <title>To unveil natural product biosynthetic capacity in Pseudoalteromonas.</title>
        <authorList>
            <person name="Wang J."/>
        </authorList>
    </citation>
    <scope>NUCLEOTIDE SEQUENCE [LARGE SCALE GENOMIC DNA]</scope>
    <source>
        <strain evidence="2 3">DSM 15914</strain>
    </source>
</reference>
<proteinExistence type="predicted"/>